<name>A0A2N3L2G5_9PROT</name>
<organism evidence="9 10">
    <name type="scientific">Thalassospira lohafexi</name>
    <dbReference type="NCBI Taxonomy" id="744227"/>
    <lineage>
        <taxon>Bacteria</taxon>
        <taxon>Pseudomonadati</taxon>
        <taxon>Pseudomonadota</taxon>
        <taxon>Alphaproteobacteria</taxon>
        <taxon>Rhodospirillales</taxon>
        <taxon>Thalassospiraceae</taxon>
        <taxon>Thalassospira</taxon>
    </lineage>
</organism>
<keyword evidence="4 7" id="KW-0472">Membrane</keyword>
<dbReference type="GO" id="GO:0016020">
    <property type="term" value="C:membrane"/>
    <property type="evidence" value="ECO:0007669"/>
    <property type="project" value="UniProtKB-SubCell"/>
</dbReference>
<feature type="transmembrane region" description="Helical" evidence="7">
    <location>
        <begin position="56"/>
        <end position="81"/>
    </location>
</feature>
<keyword evidence="2 7" id="KW-0812">Transmembrane</keyword>
<comment type="subcellular location">
    <subcellularLocation>
        <location evidence="1">Membrane</location>
        <topology evidence="1">Single-pass membrane protein</topology>
    </subcellularLocation>
</comment>
<feature type="domain" description="J" evidence="8">
    <location>
        <begin position="220"/>
        <end position="274"/>
    </location>
</feature>
<protein>
    <submittedName>
        <fullName evidence="9">Molecular chaperone DnaJ</fullName>
    </submittedName>
</protein>
<evidence type="ECO:0000256" key="3">
    <source>
        <dbReference type="ARBA" id="ARBA00022989"/>
    </source>
</evidence>
<evidence type="ECO:0000259" key="8">
    <source>
        <dbReference type="SMART" id="SM00271"/>
    </source>
</evidence>
<dbReference type="PANTHER" id="PTHR12763">
    <property type="match status" value="1"/>
</dbReference>
<accession>A0A2N3L2G5</accession>
<feature type="transmembrane region" description="Helical" evidence="7">
    <location>
        <begin position="6"/>
        <end position="22"/>
    </location>
</feature>
<dbReference type="AlphaFoldDB" id="A0A2N3L2G5"/>
<sequence>MQWLLVGIALFVGVGFFIRWMTEAEPKEIRKIGMIVTITLLVVLAGWMLLTGKLAAMFAALAAAVPFLIRVMKLGFLLPLLRKIFASSRRTARPGGFGQQGRGAGRTSEIRTDYLYMLLDLETGQMQGSVHNGTYAGADLDSLELDDLRLLYVQCCGATDQSQAVLEAYFERRPDCSGWQGWSKTDNGNNGTYTGGSGHNENESGQYDNRRFSTSDMTADEACKILDVAKDATREEINRAYKKQIKTVHPDHGGSDYLASQLNAARSLLLRLCKD</sequence>
<evidence type="ECO:0000256" key="2">
    <source>
        <dbReference type="ARBA" id="ARBA00022692"/>
    </source>
</evidence>
<dbReference type="Gene3D" id="1.10.287.110">
    <property type="entry name" value="DnaJ domain"/>
    <property type="match status" value="1"/>
</dbReference>
<keyword evidence="10" id="KW-1185">Reference proteome</keyword>
<reference evidence="9 10" key="1">
    <citation type="submission" date="2017-09" db="EMBL/GenBank/DDBJ databases">
        <title>Biodiversity and function of Thalassospira species in the particle-attached aromatic-hydrocarbon-degrading consortia from the surface seawater of the China South Sea.</title>
        <authorList>
            <person name="Dong C."/>
            <person name="Lai Q."/>
            <person name="Shao Z."/>
        </authorList>
    </citation>
    <scope>NUCLEOTIDE SEQUENCE [LARGE SCALE GENOMIC DNA]</scope>
    <source>
        <strain evidence="9 10">139Z-12</strain>
    </source>
</reference>
<feature type="transmembrane region" description="Helical" evidence="7">
    <location>
        <begin position="34"/>
        <end position="50"/>
    </location>
</feature>
<dbReference type="PANTHER" id="PTHR12763:SF28">
    <property type="entry name" value="GEO10507P1-RELATED"/>
    <property type="match status" value="1"/>
</dbReference>
<dbReference type="CDD" id="cd06257">
    <property type="entry name" value="DnaJ"/>
    <property type="match status" value="1"/>
</dbReference>
<dbReference type="SMART" id="SM00271">
    <property type="entry name" value="DnaJ"/>
    <property type="match status" value="1"/>
</dbReference>
<dbReference type="EMBL" id="NXGX01000008">
    <property type="protein sequence ID" value="PKR56998.1"/>
    <property type="molecule type" value="Genomic_DNA"/>
</dbReference>
<evidence type="ECO:0000256" key="6">
    <source>
        <dbReference type="SAM" id="MobiDB-lite"/>
    </source>
</evidence>
<comment type="similarity">
    <text evidence="5">Belongs to the TIM14 family.</text>
</comment>
<keyword evidence="3 7" id="KW-1133">Transmembrane helix</keyword>
<evidence type="ECO:0000256" key="1">
    <source>
        <dbReference type="ARBA" id="ARBA00004167"/>
    </source>
</evidence>
<dbReference type="SUPFAM" id="SSF46565">
    <property type="entry name" value="Chaperone J-domain"/>
    <property type="match status" value="1"/>
</dbReference>
<evidence type="ECO:0000256" key="4">
    <source>
        <dbReference type="ARBA" id="ARBA00023136"/>
    </source>
</evidence>
<dbReference type="Proteomes" id="UP000233332">
    <property type="component" value="Unassembled WGS sequence"/>
</dbReference>
<evidence type="ECO:0000313" key="10">
    <source>
        <dbReference type="Proteomes" id="UP000233332"/>
    </source>
</evidence>
<dbReference type="Pfam" id="PF00226">
    <property type="entry name" value="DnaJ"/>
    <property type="match status" value="1"/>
</dbReference>
<proteinExistence type="inferred from homology"/>
<gene>
    <name evidence="9" type="ORF">COO92_18665</name>
</gene>
<evidence type="ECO:0000256" key="5">
    <source>
        <dbReference type="ARBA" id="ARBA00038105"/>
    </source>
</evidence>
<evidence type="ECO:0000256" key="7">
    <source>
        <dbReference type="SAM" id="Phobius"/>
    </source>
</evidence>
<dbReference type="InterPro" id="IPR036869">
    <property type="entry name" value="J_dom_sf"/>
</dbReference>
<dbReference type="RefSeq" id="WP_101304495.1">
    <property type="nucleotide sequence ID" value="NZ_NXGX01000008.1"/>
</dbReference>
<feature type="region of interest" description="Disordered" evidence="6">
    <location>
        <begin position="181"/>
        <end position="206"/>
    </location>
</feature>
<evidence type="ECO:0000313" key="9">
    <source>
        <dbReference type="EMBL" id="PKR56998.1"/>
    </source>
</evidence>
<dbReference type="InterPro" id="IPR001623">
    <property type="entry name" value="DnaJ_domain"/>
</dbReference>
<comment type="caution">
    <text evidence="9">The sequence shown here is derived from an EMBL/GenBank/DDBJ whole genome shotgun (WGS) entry which is preliminary data.</text>
</comment>